<dbReference type="Proteomes" id="UP000481043">
    <property type="component" value="Unassembled WGS sequence"/>
</dbReference>
<dbReference type="Pfam" id="PF10864">
    <property type="entry name" value="DUF2663"/>
    <property type="match status" value="1"/>
</dbReference>
<proteinExistence type="predicted"/>
<organism evidence="2 3">
    <name type="scientific">Bacillus mesophilus</name>
    <dbReference type="NCBI Taxonomy" id="1808955"/>
    <lineage>
        <taxon>Bacteria</taxon>
        <taxon>Bacillati</taxon>
        <taxon>Bacillota</taxon>
        <taxon>Bacilli</taxon>
        <taxon>Bacillales</taxon>
        <taxon>Bacillaceae</taxon>
        <taxon>Bacillus</taxon>
    </lineage>
</organism>
<protein>
    <submittedName>
        <fullName evidence="2">DUF2663 family protein</fullName>
    </submittedName>
</protein>
<dbReference type="InterPro" id="IPR020210">
    <property type="entry name" value="Uncharacterised_YpbF_TM"/>
</dbReference>
<dbReference type="RefSeq" id="WP_163178730.1">
    <property type="nucleotide sequence ID" value="NZ_JAAIWM010000002.1"/>
</dbReference>
<name>A0A6M0Q4F5_9BACI</name>
<accession>A0A6M0Q4F5</accession>
<keyword evidence="1" id="KW-1133">Transmembrane helix</keyword>
<feature type="transmembrane region" description="Helical" evidence="1">
    <location>
        <begin position="71"/>
        <end position="97"/>
    </location>
</feature>
<keyword evidence="1" id="KW-0472">Membrane</keyword>
<comment type="caution">
    <text evidence="2">The sequence shown here is derived from an EMBL/GenBank/DDBJ whole genome shotgun (WGS) entry which is preliminary data.</text>
</comment>
<dbReference type="AlphaFoldDB" id="A0A6M0Q4F5"/>
<dbReference type="EMBL" id="JAAIWM010000002">
    <property type="protein sequence ID" value="NEY71266.1"/>
    <property type="molecule type" value="Genomic_DNA"/>
</dbReference>
<evidence type="ECO:0000313" key="2">
    <source>
        <dbReference type="EMBL" id="NEY71266.1"/>
    </source>
</evidence>
<gene>
    <name evidence="2" type="ORF">G4D63_05870</name>
</gene>
<reference evidence="2 3" key="1">
    <citation type="submission" date="2020-02" db="EMBL/GenBank/DDBJ databases">
        <title>Bacillus aquiflavi sp. nov., isolated from yellow water of strong flavor Chinese baijiu in Yibin region of China.</title>
        <authorList>
            <person name="Xie J."/>
        </authorList>
    </citation>
    <scope>NUCLEOTIDE SEQUENCE [LARGE SCALE GENOMIC DNA]</scope>
    <source>
        <strain evidence="2 3">SA4</strain>
    </source>
</reference>
<keyword evidence="1" id="KW-0812">Transmembrane</keyword>
<evidence type="ECO:0000256" key="1">
    <source>
        <dbReference type="SAM" id="Phobius"/>
    </source>
</evidence>
<sequence length="152" mass="18316">MEKFIEEFGSHTDEPTKVMLQNVYKHKVKFDSYKKKLIICTWCSLLCFLLMFFYINNFILEPYGSNADQMFAMIVSNLFLYVLIGALIFLGGLGSYLKKKKDKHEKEFQDLRKEIVQKSPIQWRYPFDWEKRNEVFAKMKEEKDINLYHENK</sequence>
<keyword evidence="3" id="KW-1185">Reference proteome</keyword>
<feature type="transmembrane region" description="Helical" evidence="1">
    <location>
        <begin position="37"/>
        <end position="59"/>
    </location>
</feature>
<evidence type="ECO:0000313" key="3">
    <source>
        <dbReference type="Proteomes" id="UP000481043"/>
    </source>
</evidence>